<dbReference type="PRINTS" id="PR00359">
    <property type="entry name" value="BP450"/>
</dbReference>
<proteinExistence type="inferred from homology"/>
<dbReference type="AlphaFoldDB" id="A0A7W7W2T8"/>
<dbReference type="RefSeq" id="WP_246437175.1">
    <property type="nucleotide sequence ID" value="NZ_JACHJT010000001.1"/>
</dbReference>
<dbReference type="GO" id="GO:0006707">
    <property type="term" value="P:cholesterol catabolic process"/>
    <property type="evidence" value="ECO:0007669"/>
    <property type="project" value="TreeGrafter"/>
</dbReference>
<dbReference type="Proteomes" id="UP000523007">
    <property type="component" value="Unassembled WGS sequence"/>
</dbReference>
<reference evidence="8 9" key="1">
    <citation type="submission" date="2020-08" db="EMBL/GenBank/DDBJ databases">
        <title>Sequencing the genomes of 1000 actinobacteria strains.</title>
        <authorList>
            <person name="Klenk H.-P."/>
        </authorList>
    </citation>
    <scope>NUCLEOTIDE SEQUENCE [LARGE SCALE GENOMIC DNA]</scope>
    <source>
        <strain evidence="8 9">DSM 102030</strain>
    </source>
</reference>
<accession>A0A7W7W2T8</accession>
<dbReference type="GO" id="GO:0036199">
    <property type="term" value="F:cholest-4-en-3-one 26-monooxygenase activity"/>
    <property type="evidence" value="ECO:0007669"/>
    <property type="project" value="TreeGrafter"/>
</dbReference>
<dbReference type="EMBL" id="JACHJT010000001">
    <property type="protein sequence ID" value="MBB4931124.1"/>
    <property type="molecule type" value="Genomic_DNA"/>
</dbReference>
<dbReference type="PANTHER" id="PTHR46696">
    <property type="entry name" value="P450, PUTATIVE (EUROFUNG)-RELATED"/>
    <property type="match status" value="1"/>
</dbReference>
<dbReference type="FunFam" id="1.10.630.10:FF:000018">
    <property type="entry name" value="Cytochrome P450 monooxygenase"/>
    <property type="match status" value="1"/>
</dbReference>
<evidence type="ECO:0000256" key="3">
    <source>
        <dbReference type="ARBA" id="ARBA00022723"/>
    </source>
</evidence>
<comment type="similarity">
    <text evidence="1 7">Belongs to the cytochrome P450 family.</text>
</comment>
<keyword evidence="5 7" id="KW-0408">Iron</keyword>
<dbReference type="InterPro" id="IPR017972">
    <property type="entry name" value="Cyt_P450_CS"/>
</dbReference>
<dbReference type="Gene3D" id="1.10.630.10">
    <property type="entry name" value="Cytochrome P450"/>
    <property type="match status" value="1"/>
</dbReference>
<dbReference type="Pfam" id="PF00067">
    <property type="entry name" value="p450"/>
    <property type="match status" value="1"/>
</dbReference>
<comment type="caution">
    <text evidence="8">The sequence shown here is derived from an EMBL/GenBank/DDBJ whole genome shotgun (WGS) entry which is preliminary data.</text>
</comment>
<sequence>MDTPANDTVIDLADPAFLAAPDAGYDRARELGSVVRARFVDGTPVWLVTQHEAVRTVLGDRRFANASTSVPGIDRNFRADLMAKLGVPEEYVVYLTETLLDLDPPDHTRLRKLVTRAFTARRIAELRPRVAEISAGLLAALPDRAEDGAVDLVEHYAYPLPITVISELVGVPDEDRPLWKGWSDRLVQVEDPGAMAGAAREMVEHIKAMIAERRSRPSDDLLDALVRVRDEDDDRLTETELITMVLILVIAGYITTAHLIGNGALALLTHPDQLAVLRDDPAQVPAAVHELMRWCGPVMAARPRFATEDVELDGVRIATGDMVMPALTSANHDPHHFAAPERLDITRRPPKPGEEHVGFGQGAHYCLGAALARQEGEVAFGQLFDRYPHAALAVPADELEWKPLPNIRHLLRLPLRL</sequence>
<dbReference type="SUPFAM" id="SSF48264">
    <property type="entry name" value="Cytochrome P450"/>
    <property type="match status" value="1"/>
</dbReference>
<dbReference type="GO" id="GO:0020037">
    <property type="term" value="F:heme binding"/>
    <property type="evidence" value="ECO:0007669"/>
    <property type="project" value="InterPro"/>
</dbReference>
<keyword evidence="6 7" id="KW-0503">Monooxygenase</keyword>
<evidence type="ECO:0000256" key="1">
    <source>
        <dbReference type="ARBA" id="ARBA00010617"/>
    </source>
</evidence>
<evidence type="ECO:0000256" key="7">
    <source>
        <dbReference type="RuleBase" id="RU000461"/>
    </source>
</evidence>
<dbReference type="CDD" id="cd11029">
    <property type="entry name" value="CYP107-like"/>
    <property type="match status" value="1"/>
</dbReference>
<dbReference type="GO" id="GO:0008395">
    <property type="term" value="F:steroid hydroxylase activity"/>
    <property type="evidence" value="ECO:0007669"/>
    <property type="project" value="TreeGrafter"/>
</dbReference>
<dbReference type="PROSITE" id="PS00086">
    <property type="entry name" value="CYTOCHROME_P450"/>
    <property type="match status" value="1"/>
</dbReference>
<evidence type="ECO:0000256" key="5">
    <source>
        <dbReference type="ARBA" id="ARBA00023004"/>
    </source>
</evidence>
<organism evidence="8 9">
    <name type="scientific">Lipingzhangella halophila</name>
    <dbReference type="NCBI Taxonomy" id="1783352"/>
    <lineage>
        <taxon>Bacteria</taxon>
        <taxon>Bacillati</taxon>
        <taxon>Actinomycetota</taxon>
        <taxon>Actinomycetes</taxon>
        <taxon>Streptosporangiales</taxon>
        <taxon>Nocardiopsidaceae</taxon>
        <taxon>Lipingzhangella</taxon>
    </lineage>
</organism>
<evidence type="ECO:0000313" key="9">
    <source>
        <dbReference type="Proteomes" id="UP000523007"/>
    </source>
</evidence>
<keyword evidence="2 7" id="KW-0349">Heme</keyword>
<gene>
    <name evidence="8" type="ORF">F4561_001944</name>
</gene>
<evidence type="ECO:0000313" key="8">
    <source>
        <dbReference type="EMBL" id="MBB4931124.1"/>
    </source>
</evidence>
<keyword evidence="3 7" id="KW-0479">Metal-binding</keyword>
<dbReference type="PANTHER" id="PTHR46696:SF4">
    <property type="entry name" value="BIOTIN BIOSYNTHESIS CYTOCHROME P450"/>
    <property type="match status" value="1"/>
</dbReference>
<dbReference type="InterPro" id="IPR002397">
    <property type="entry name" value="Cyt_P450_B"/>
</dbReference>
<evidence type="ECO:0008006" key="10">
    <source>
        <dbReference type="Google" id="ProtNLM"/>
    </source>
</evidence>
<evidence type="ECO:0000256" key="6">
    <source>
        <dbReference type="ARBA" id="ARBA00023033"/>
    </source>
</evidence>
<protein>
    <recommendedName>
        <fullName evidence="10">Cytochrome P450</fullName>
    </recommendedName>
</protein>
<dbReference type="InterPro" id="IPR036396">
    <property type="entry name" value="Cyt_P450_sf"/>
</dbReference>
<name>A0A7W7W2T8_9ACTN</name>
<keyword evidence="9" id="KW-1185">Reference proteome</keyword>
<evidence type="ECO:0000256" key="4">
    <source>
        <dbReference type="ARBA" id="ARBA00023002"/>
    </source>
</evidence>
<evidence type="ECO:0000256" key="2">
    <source>
        <dbReference type="ARBA" id="ARBA00022617"/>
    </source>
</evidence>
<dbReference type="InterPro" id="IPR001128">
    <property type="entry name" value="Cyt_P450"/>
</dbReference>
<dbReference type="GO" id="GO:0005506">
    <property type="term" value="F:iron ion binding"/>
    <property type="evidence" value="ECO:0007669"/>
    <property type="project" value="InterPro"/>
</dbReference>
<keyword evidence="4 7" id="KW-0560">Oxidoreductase</keyword>